<gene>
    <name evidence="2" type="ORF">BKA19_2166</name>
</gene>
<keyword evidence="3" id="KW-1185">Reference proteome</keyword>
<protein>
    <recommendedName>
        <fullName evidence="1">DUF7662 domain-containing protein</fullName>
    </recommendedName>
</protein>
<comment type="caution">
    <text evidence="2">The sequence shown here is derived from an EMBL/GenBank/DDBJ whole genome shotgun (WGS) entry which is preliminary data.</text>
</comment>
<dbReference type="Proteomes" id="UP000292507">
    <property type="component" value="Unassembled WGS sequence"/>
</dbReference>
<dbReference type="AlphaFoldDB" id="A0A4Q7Y8K8"/>
<dbReference type="OrthoDB" id="3480230at2"/>
<reference evidence="2 3" key="1">
    <citation type="submission" date="2019-02" db="EMBL/GenBank/DDBJ databases">
        <title>Sequencing the genomes of 1000 actinobacteria strains.</title>
        <authorList>
            <person name="Klenk H.-P."/>
        </authorList>
    </citation>
    <scope>NUCLEOTIDE SEQUENCE [LARGE SCALE GENOMIC DNA]</scope>
    <source>
        <strain evidence="2 3">DSM 44509</strain>
    </source>
</reference>
<dbReference type="EMBL" id="SHKV01000001">
    <property type="protein sequence ID" value="RZU32471.1"/>
    <property type="molecule type" value="Genomic_DNA"/>
</dbReference>
<accession>A0A4Q7Y8K8</accession>
<sequence length="81" mass="9273">MSKYDPLEQWLRDPRRGDEATLGFADVEELLGASLPASAGRHRAWWANDPTHVHARAWLHAGWVVDAVDQRSLRVRFRRAA</sequence>
<dbReference type="Pfam" id="PF24698">
    <property type="entry name" value="DUF7662"/>
    <property type="match status" value="1"/>
</dbReference>
<evidence type="ECO:0000313" key="2">
    <source>
        <dbReference type="EMBL" id="RZU32471.1"/>
    </source>
</evidence>
<organism evidence="2 3">
    <name type="scientific">Blastococcus saxobsidens</name>
    <dbReference type="NCBI Taxonomy" id="138336"/>
    <lineage>
        <taxon>Bacteria</taxon>
        <taxon>Bacillati</taxon>
        <taxon>Actinomycetota</taxon>
        <taxon>Actinomycetes</taxon>
        <taxon>Geodermatophilales</taxon>
        <taxon>Geodermatophilaceae</taxon>
        <taxon>Blastococcus</taxon>
    </lineage>
</organism>
<feature type="domain" description="DUF7662" evidence="1">
    <location>
        <begin position="4"/>
        <end position="79"/>
    </location>
</feature>
<dbReference type="RefSeq" id="WP_104528386.1">
    <property type="nucleotide sequence ID" value="NZ_POQT01000013.1"/>
</dbReference>
<proteinExistence type="predicted"/>
<name>A0A4Q7Y8K8_9ACTN</name>
<evidence type="ECO:0000259" key="1">
    <source>
        <dbReference type="Pfam" id="PF24698"/>
    </source>
</evidence>
<evidence type="ECO:0000313" key="3">
    <source>
        <dbReference type="Proteomes" id="UP000292507"/>
    </source>
</evidence>
<dbReference type="InterPro" id="IPR056079">
    <property type="entry name" value="DUF7662"/>
</dbReference>